<dbReference type="EMBL" id="SPHZ02000007">
    <property type="protein sequence ID" value="KAF0905328.1"/>
    <property type="molecule type" value="Genomic_DNA"/>
</dbReference>
<dbReference type="OrthoDB" id="10592523at2759"/>
<evidence type="ECO:0000313" key="2">
    <source>
        <dbReference type="Proteomes" id="UP000479710"/>
    </source>
</evidence>
<gene>
    <name evidence="1" type="ORF">E2562_003924</name>
</gene>
<accession>A0A6G1CY26</accession>
<reference evidence="1 2" key="1">
    <citation type="submission" date="2019-11" db="EMBL/GenBank/DDBJ databases">
        <title>Whole genome sequence of Oryza granulata.</title>
        <authorList>
            <person name="Li W."/>
        </authorList>
    </citation>
    <scope>NUCLEOTIDE SEQUENCE [LARGE SCALE GENOMIC DNA]</scope>
    <source>
        <strain evidence="2">cv. Menghai</strain>
        <tissue evidence="1">Leaf</tissue>
    </source>
</reference>
<keyword evidence="2" id="KW-1185">Reference proteome</keyword>
<dbReference type="Proteomes" id="UP000479710">
    <property type="component" value="Unassembled WGS sequence"/>
</dbReference>
<evidence type="ECO:0000313" key="1">
    <source>
        <dbReference type="EMBL" id="KAF0905328.1"/>
    </source>
</evidence>
<proteinExistence type="predicted"/>
<dbReference type="AlphaFoldDB" id="A0A6G1CY26"/>
<comment type="caution">
    <text evidence="1">The sequence shown here is derived from an EMBL/GenBank/DDBJ whole genome shotgun (WGS) entry which is preliminary data.</text>
</comment>
<sequence length="109" mass="11618">MEAAVEAEKARCWAPWRRCRAPQEVVAGWLRSDAKNKARMELAVGRLAGVYVQGGELFDDVAGDDNGTAALQCKDGGARQPAGRHCSTGNSRDFADAACNGSDYAVIQC</sequence>
<protein>
    <submittedName>
        <fullName evidence="1">Uncharacterized protein</fullName>
    </submittedName>
</protein>
<organism evidence="1 2">
    <name type="scientific">Oryza meyeriana var. granulata</name>
    <dbReference type="NCBI Taxonomy" id="110450"/>
    <lineage>
        <taxon>Eukaryota</taxon>
        <taxon>Viridiplantae</taxon>
        <taxon>Streptophyta</taxon>
        <taxon>Embryophyta</taxon>
        <taxon>Tracheophyta</taxon>
        <taxon>Spermatophyta</taxon>
        <taxon>Magnoliopsida</taxon>
        <taxon>Liliopsida</taxon>
        <taxon>Poales</taxon>
        <taxon>Poaceae</taxon>
        <taxon>BOP clade</taxon>
        <taxon>Oryzoideae</taxon>
        <taxon>Oryzeae</taxon>
        <taxon>Oryzinae</taxon>
        <taxon>Oryza</taxon>
        <taxon>Oryza meyeriana</taxon>
    </lineage>
</organism>
<name>A0A6G1CY26_9ORYZ</name>